<evidence type="ECO:0000256" key="1">
    <source>
        <dbReference type="SAM" id="SignalP"/>
    </source>
</evidence>
<dbReference type="VEuPathDB" id="MicrosporidiaDB:NAPIS_ORF01971"/>
<gene>
    <name evidence="2" type="ORF">NAPIS_ORF01971</name>
</gene>
<dbReference type="EMBL" id="KE647285">
    <property type="protein sequence ID" value="EQB60462.1"/>
    <property type="molecule type" value="Genomic_DNA"/>
</dbReference>
<keyword evidence="3" id="KW-1185">Reference proteome</keyword>
<sequence>MHKQKNFINNMMLLKILLFTTTAIRLKHLKNYNFTSLSNNLNIHDDNDYKTPLENEIERAKELDHRFKRILSRPITDESLHNPNIPIFRPYDLTEEQQDVLLSHD</sequence>
<keyword evidence="1" id="KW-0732">Signal</keyword>
<feature type="chain" id="PRO_5004579534" evidence="1">
    <location>
        <begin position="24"/>
        <end position="105"/>
    </location>
</feature>
<evidence type="ECO:0000313" key="3">
    <source>
        <dbReference type="Proteomes" id="UP000053780"/>
    </source>
</evidence>
<dbReference type="Proteomes" id="UP000053780">
    <property type="component" value="Unassembled WGS sequence"/>
</dbReference>
<reference evidence="2 3" key="1">
    <citation type="journal article" date="2013" name="BMC Genomics">
        <title>Genome sequencing and comparative genomics of honey bee microsporidia, Nosema apis reveal novel insights into host-parasite interactions.</title>
        <authorList>
            <person name="Chen Yp."/>
            <person name="Pettis J.S."/>
            <person name="Zhao Y."/>
            <person name="Liu X."/>
            <person name="Tallon L.J."/>
            <person name="Sadzewicz L.D."/>
            <person name="Li R."/>
            <person name="Zheng H."/>
            <person name="Huang S."/>
            <person name="Zhang X."/>
            <person name="Hamilton M.C."/>
            <person name="Pernal S.F."/>
            <person name="Melathopoulos A.P."/>
            <person name="Yan X."/>
            <person name="Evans J.D."/>
        </authorList>
    </citation>
    <scope>NUCLEOTIDE SEQUENCE [LARGE SCALE GENOMIC DNA]</scope>
    <source>
        <strain evidence="2 3">BRL 01</strain>
    </source>
</reference>
<evidence type="ECO:0000313" key="2">
    <source>
        <dbReference type="EMBL" id="EQB60462.1"/>
    </source>
</evidence>
<name>T0KYY6_9MICR</name>
<dbReference type="AlphaFoldDB" id="T0KYY6"/>
<protein>
    <submittedName>
        <fullName evidence="2">Uncharacterized protein</fullName>
    </submittedName>
</protein>
<dbReference type="OrthoDB" id="10506926at2759"/>
<organism evidence="2 3">
    <name type="scientific">Vairimorpha apis BRL 01</name>
    <dbReference type="NCBI Taxonomy" id="1037528"/>
    <lineage>
        <taxon>Eukaryota</taxon>
        <taxon>Fungi</taxon>
        <taxon>Fungi incertae sedis</taxon>
        <taxon>Microsporidia</taxon>
        <taxon>Nosematidae</taxon>
        <taxon>Vairimorpha</taxon>
    </lineage>
</organism>
<feature type="signal peptide" evidence="1">
    <location>
        <begin position="1"/>
        <end position="23"/>
    </location>
</feature>
<accession>T0KYY6</accession>
<dbReference type="HOGENOM" id="CLU_2237323_0_0_1"/>
<proteinExistence type="predicted"/>